<dbReference type="Pfam" id="PF02036">
    <property type="entry name" value="SCP2"/>
    <property type="match status" value="1"/>
</dbReference>
<dbReference type="InterPro" id="IPR038989">
    <property type="entry name" value="UbiJ"/>
</dbReference>
<accession>A0A6I4KQE1</accession>
<dbReference type="Proteomes" id="UP000429555">
    <property type="component" value="Unassembled WGS sequence"/>
</dbReference>
<proteinExistence type="inferred from homology"/>
<evidence type="ECO:0000259" key="2">
    <source>
        <dbReference type="Pfam" id="PF02036"/>
    </source>
</evidence>
<evidence type="ECO:0000313" key="4">
    <source>
        <dbReference type="Proteomes" id="UP000429555"/>
    </source>
</evidence>
<keyword evidence="1" id="KW-0963">Cytoplasm</keyword>
<dbReference type="PANTHER" id="PTHR38693">
    <property type="entry name" value="UBIQUINONE BIOSYNTHESIS PROTEIN UBIJ"/>
    <property type="match status" value="1"/>
</dbReference>
<dbReference type="GO" id="GO:0006744">
    <property type="term" value="P:ubiquinone biosynthetic process"/>
    <property type="evidence" value="ECO:0007669"/>
    <property type="project" value="UniProtKB-UniRule"/>
</dbReference>
<comment type="caution">
    <text evidence="3">The sequence shown here is derived from an EMBL/GenBank/DDBJ whole genome shotgun (WGS) entry which is preliminary data.</text>
</comment>
<protein>
    <recommendedName>
        <fullName evidence="1">Ubiquinone biosynthesis accessory factor UbiJ</fullName>
    </recommendedName>
</protein>
<sequence length="205" mass="22468">MLLTGLYAGVELGLNRVLAMDSTALPRLARLSGKVIAVECSAPNLQLFILPSNSGLQLASQWAGAADCRLRAPAASLLRLASSQDKTRILHSPEVELDGDSAALMELAAILQDLELDWEYELSRWLGPVGSQLLSGHLRSRVSWSAQALDSLRLNLADYLSEESRSLVGQREADSRFAELDRLKLDLDRLDARIERLAQLHKPSA</sequence>
<evidence type="ECO:0000256" key="1">
    <source>
        <dbReference type="HAMAP-Rule" id="MF_02215"/>
    </source>
</evidence>
<dbReference type="GO" id="GO:0005737">
    <property type="term" value="C:cytoplasm"/>
    <property type="evidence" value="ECO:0007669"/>
    <property type="project" value="UniProtKB-SubCell"/>
</dbReference>
<reference evidence="3 4" key="1">
    <citation type="submission" date="2019-11" db="EMBL/GenBank/DDBJ databases">
        <title>Pseudomonas flavidum sp. nov., isolated from Baiyang Lake.</title>
        <authorList>
            <person name="Zhao Y."/>
        </authorList>
    </citation>
    <scope>NUCLEOTIDE SEQUENCE [LARGE SCALE GENOMIC DNA]</scope>
    <source>
        <strain evidence="4">R-22-3 w-18</strain>
    </source>
</reference>
<evidence type="ECO:0000313" key="3">
    <source>
        <dbReference type="EMBL" id="MVW74555.1"/>
    </source>
</evidence>
<comment type="similarity">
    <text evidence="1">Belongs to the UbiJ family.</text>
</comment>
<comment type="subcellular location">
    <subcellularLocation>
        <location evidence="1">Cytoplasm</location>
    </subcellularLocation>
</comment>
<keyword evidence="1" id="KW-0831">Ubiquinone biosynthesis</keyword>
<dbReference type="HAMAP" id="MF_02215">
    <property type="entry name" value="UbiJ"/>
    <property type="match status" value="1"/>
</dbReference>
<dbReference type="UniPathway" id="UPA00232"/>
<comment type="function">
    <text evidence="1">Required for ubiquinone (coenzyme Q) biosynthesis. Binds hydrophobic ubiquinone biosynthetic intermediates via its SCP2 domain and is essential for the stability of the Ubi complex. May constitute a docking platform where Ubi enzymes assemble and access their SCP2-bound polyprenyl substrates.</text>
</comment>
<comment type="pathway">
    <text evidence="1">Cofactor biosynthesis; ubiquinone biosynthesis.</text>
</comment>
<dbReference type="AlphaFoldDB" id="A0A6I4KQE1"/>
<dbReference type="PANTHER" id="PTHR38693:SF1">
    <property type="entry name" value="UBIQUINONE BIOSYNTHESIS ACCESSORY FACTOR UBIJ"/>
    <property type="match status" value="1"/>
</dbReference>
<feature type="domain" description="SCP2" evidence="2">
    <location>
        <begin position="14"/>
        <end position="112"/>
    </location>
</feature>
<dbReference type="SUPFAM" id="SSF55718">
    <property type="entry name" value="SCP-like"/>
    <property type="match status" value="1"/>
</dbReference>
<keyword evidence="4" id="KW-1185">Reference proteome</keyword>
<dbReference type="InterPro" id="IPR003033">
    <property type="entry name" value="SCP2_sterol-bd_dom"/>
</dbReference>
<organism evidence="3 4">
    <name type="scientific">Pseudomonas xionganensis</name>
    <dbReference type="NCBI Taxonomy" id="2654845"/>
    <lineage>
        <taxon>Bacteria</taxon>
        <taxon>Pseudomonadati</taxon>
        <taxon>Pseudomonadota</taxon>
        <taxon>Gammaproteobacteria</taxon>
        <taxon>Pseudomonadales</taxon>
        <taxon>Pseudomonadaceae</taxon>
        <taxon>Pseudomonas</taxon>
    </lineage>
</organism>
<dbReference type="RefSeq" id="WP_160343500.1">
    <property type="nucleotide sequence ID" value="NZ_WKJZ01000001.1"/>
</dbReference>
<dbReference type="InterPro" id="IPR036527">
    <property type="entry name" value="SCP2_sterol-bd_dom_sf"/>
</dbReference>
<gene>
    <name evidence="1" type="primary">ubiJ</name>
    <name evidence="3" type="ORF">GJV18_04425</name>
</gene>
<dbReference type="EMBL" id="WKJZ01000001">
    <property type="protein sequence ID" value="MVW74555.1"/>
    <property type="molecule type" value="Genomic_DNA"/>
</dbReference>
<name>A0A6I4KQE1_9PSED</name>